<dbReference type="EMBL" id="JAACJO010000003">
    <property type="protein sequence ID" value="KAF5360951.1"/>
    <property type="molecule type" value="Genomic_DNA"/>
</dbReference>
<dbReference type="AlphaFoldDB" id="A0A8H5LKS2"/>
<dbReference type="Proteomes" id="UP000559027">
    <property type="component" value="Unassembled WGS sequence"/>
</dbReference>
<sequence>MLAFAALCFSFLFSAVVGFPLVKRDVVAPHITNPHEGTIWVVGSRESVTWETDDLPPASQITNLMGRVILGFQANDSLNLDLDHPLAENFKITTGNITITVPDVPSRDDYIIVLMGDSGNASPAFAITSIRGGSGSSSGSASGTSTPTSSSATDNSPPVTGNTITGSASTRTSGTTQSGTTPVPTPTSPVSLPSSVTASVSPSGASSEPATVVGSAAGAATSTNAAWSVYNCRLWFVIAAPLALAFLL</sequence>
<evidence type="ECO:0000313" key="4">
    <source>
        <dbReference type="Proteomes" id="UP000559027"/>
    </source>
</evidence>
<dbReference type="OrthoDB" id="2339190at2759"/>
<feature type="compositionally biased region" description="Polar residues" evidence="1">
    <location>
        <begin position="154"/>
        <end position="164"/>
    </location>
</feature>
<feature type="region of interest" description="Disordered" evidence="1">
    <location>
        <begin position="132"/>
        <end position="210"/>
    </location>
</feature>
<evidence type="ECO:0000313" key="3">
    <source>
        <dbReference type="EMBL" id="KAF5360951.1"/>
    </source>
</evidence>
<name>A0A8H5LKS2_9AGAR</name>
<feature type="signal peptide" evidence="2">
    <location>
        <begin position="1"/>
        <end position="18"/>
    </location>
</feature>
<organism evidence="3 4">
    <name type="scientific">Leucocoprinus leucothites</name>
    <dbReference type="NCBI Taxonomy" id="201217"/>
    <lineage>
        <taxon>Eukaryota</taxon>
        <taxon>Fungi</taxon>
        <taxon>Dikarya</taxon>
        <taxon>Basidiomycota</taxon>
        <taxon>Agaricomycotina</taxon>
        <taxon>Agaricomycetes</taxon>
        <taxon>Agaricomycetidae</taxon>
        <taxon>Agaricales</taxon>
        <taxon>Agaricineae</taxon>
        <taxon>Agaricaceae</taxon>
        <taxon>Leucocoprinus</taxon>
    </lineage>
</organism>
<feature type="compositionally biased region" description="Low complexity" evidence="1">
    <location>
        <begin position="132"/>
        <end position="153"/>
    </location>
</feature>
<comment type="caution">
    <text evidence="3">The sequence shown here is derived from an EMBL/GenBank/DDBJ whole genome shotgun (WGS) entry which is preliminary data.</text>
</comment>
<accession>A0A8H5LKS2</accession>
<proteinExistence type="predicted"/>
<keyword evidence="2" id="KW-0732">Signal</keyword>
<keyword evidence="4" id="KW-1185">Reference proteome</keyword>
<feature type="compositionally biased region" description="Low complexity" evidence="1">
    <location>
        <begin position="165"/>
        <end position="210"/>
    </location>
</feature>
<evidence type="ECO:0000256" key="2">
    <source>
        <dbReference type="SAM" id="SignalP"/>
    </source>
</evidence>
<gene>
    <name evidence="3" type="ORF">D9756_004652</name>
</gene>
<feature type="chain" id="PRO_5033990103" evidence="2">
    <location>
        <begin position="19"/>
        <end position="248"/>
    </location>
</feature>
<protein>
    <submittedName>
        <fullName evidence="3">Uncharacterized protein</fullName>
    </submittedName>
</protein>
<evidence type="ECO:0000256" key="1">
    <source>
        <dbReference type="SAM" id="MobiDB-lite"/>
    </source>
</evidence>
<reference evidence="3 4" key="1">
    <citation type="journal article" date="2020" name="ISME J.">
        <title>Uncovering the hidden diversity of litter-decomposition mechanisms in mushroom-forming fungi.</title>
        <authorList>
            <person name="Floudas D."/>
            <person name="Bentzer J."/>
            <person name="Ahren D."/>
            <person name="Johansson T."/>
            <person name="Persson P."/>
            <person name="Tunlid A."/>
        </authorList>
    </citation>
    <scope>NUCLEOTIDE SEQUENCE [LARGE SCALE GENOMIC DNA]</scope>
    <source>
        <strain evidence="3 4">CBS 146.42</strain>
    </source>
</reference>